<proteinExistence type="predicted"/>
<dbReference type="Proteomes" id="UP000054370">
    <property type="component" value="Unassembled WGS sequence"/>
</dbReference>
<dbReference type="EMBL" id="PDGH01000054">
    <property type="protein sequence ID" value="POB48878.1"/>
    <property type="molecule type" value="Genomic_DNA"/>
</dbReference>
<dbReference type="Proteomes" id="UP000863257">
    <property type="component" value="Unassembled WGS sequence"/>
</dbReference>
<accession>A0A087JW06</accession>
<sequence>MQKHQLDLWLHSKHHDHYVPPKMFVIGCSDANEYLLAIEYKHHLEPIKQGEELMHFSSLDLVKEELLKLGVEKAYLRLHNVYEEVGSDRLASYYDIELQLTPH</sequence>
<evidence type="ECO:0000313" key="3">
    <source>
        <dbReference type="EMBL" id="PNM68726.1"/>
    </source>
</evidence>
<dbReference type="AlphaFoldDB" id="A0A087JW06"/>
<dbReference type="EMBL" id="DACRBY010000034">
    <property type="protein sequence ID" value="HAS8542265.1"/>
    <property type="molecule type" value="Genomic_DNA"/>
</dbReference>
<gene>
    <name evidence="3" type="ORF">AL548_022055</name>
    <name evidence="4" type="ORF">CRN52_05270</name>
    <name evidence="1" type="ORF">I7730_20970</name>
    <name evidence="2" type="ORF">J0J18_09520</name>
</gene>
<evidence type="ECO:0000313" key="1">
    <source>
        <dbReference type="EMBL" id="HAS8542265.1"/>
    </source>
</evidence>
<evidence type="ECO:0000313" key="6">
    <source>
        <dbReference type="Proteomes" id="UP000237466"/>
    </source>
</evidence>
<dbReference type="GeneID" id="93894834"/>
<organism evidence="4 6">
    <name type="scientific">Vibrio vulnificus</name>
    <dbReference type="NCBI Taxonomy" id="672"/>
    <lineage>
        <taxon>Bacteria</taxon>
        <taxon>Pseudomonadati</taxon>
        <taxon>Pseudomonadota</taxon>
        <taxon>Gammaproteobacteria</taxon>
        <taxon>Vibrionales</taxon>
        <taxon>Vibrionaceae</taxon>
        <taxon>Vibrio</taxon>
    </lineage>
</organism>
<keyword evidence="5" id="KW-1185">Reference proteome</keyword>
<dbReference type="OrthoDB" id="5917296at2"/>
<evidence type="ECO:0000313" key="4">
    <source>
        <dbReference type="EMBL" id="POB48878.1"/>
    </source>
</evidence>
<reference evidence="4 6" key="2">
    <citation type="journal article" date="2018" name="Front. Microbiol.">
        <title>Phylogeny of Vibrio vulnificus from the Analysis of the Core-Genome: Implications for Intra-Species Taxonomy.</title>
        <authorList>
            <person name="Roig F.J."/>
            <person name="Gonzalez-Candelas F."/>
            <person name="Sanjuan E."/>
            <person name="Fouz B."/>
            <person name="Feil E.J."/>
            <person name="Llorens C."/>
            <person name="Baker-Austin C."/>
            <person name="Oliver J.D."/>
            <person name="Danin-Poleg Y."/>
            <person name="Gibas C.J."/>
            <person name="Kashi Y."/>
            <person name="Gulig P.A."/>
            <person name="Morrison S.S."/>
            <person name="Amaro C."/>
        </authorList>
    </citation>
    <scope>NUCLEOTIDE SEQUENCE [LARGE SCALE GENOMIC DNA]</scope>
    <source>
        <strain evidence="4 6">CECT4608</strain>
    </source>
</reference>
<evidence type="ECO:0000313" key="2">
    <source>
        <dbReference type="EMBL" id="MBN8121969.1"/>
    </source>
</evidence>
<dbReference type="EMBL" id="JAFKOQ010000004">
    <property type="protein sequence ID" value="MBN8121969.1"/>
    <property type="molecule type" value="Genomic_DNA"/>
</dbReference>
<comment type="caution">
    <text evidence="4">The sequence shown here is derived from an EMBL/GenBank/DDBJ whole genome shotgun (WGS) entry which is preliminary data.</text>
</comment>
<dbReference type="EMBL" id="LOSH02000004">
    <property type="protein sequence ID" value="PNM68726.1"/>
    <property type="molecule type" value="Genomic_DNA"/>
</dbReference>
<evidence type="ECO:0000313" key="5">
    <source>
        <dbReference type="Proteomes" id="UP000054370"/>
    </source>
</evidence>
<dbReference type="RefSeq" id="WP_017419727.1">
    <property type="nucleotide sequence ID" value="NZ_AP026552.1"/>
</dbReference>
<reference evidence="1" key="3">
    <citation type="journal article" date="2018" name="Genome Biol.">
        <title>SKESA: strategic k-mer extension for scrupulous assemblies.</title>
        <authorList>
            <person name="Souvorov A."/>
            <person name="Agarwala R."/>
            <person name="Lipman D.J."/>
        </authorList>
    </citation>
    <scope>NUCLEOTIDE SEQUENCE</scope>
    <source>
        <strain evidence="1">BCW_3452</strain>
    </source>
</reference>
<reference evidence="3 5" key="1">
    <citation type="submission" date="2017-12" db="EMBL/GenBank/DDBJ databases">
        <title>FDA dAtabase for Regulatory Grade micrObial Sequences (FDA-ARGOS): Supporting development and validation of Infectious Disease Dx tests.</title>
        <authorList>
            <person name="Hoffmann M."/>
            <person name="Allard M."/>
            <person name="Evans P."/>
            <person name="Brown E."/>
            <person name="Tallon L.J."/>
            <person name="Sadzewicz L."/>
            <person name="Sengamalay N."/>
            <person name="Ott S."/>
            <person name="Godinez A."/>
            <person name="Nagaraj S."/>
            <person name="Vavikolanu K."/>
            <person name="Aluvathingal J."/>
            <person name="Nadendla S."/>
            <person name="Hobson J."/>
            <person name="Sichtig H."/>
        </authorList>
    </citation>
    <scope>NUCLEOTIDE SEQUENCE [LARGE SCALE GENOMIC DNA]</scope>
    <source>
        <strain evidence="5">ATCC 29307</strain>
        <strain evidence="3">FDAARGOS_118</strain>
    </source>
</reference>
<dbReference type="Proteomes" id="UP000237466">
    <property type="component" value="Unassembled WGS sequence"/>
</dbReference>
<dbReference type="Proteomes" id="UP000664056">
    <property type="component" value="Unassembled WGS sequence"/>
</dbReference>
<name>A0A087JW06_VIBVL</name>
<reference evidence="2" key="5">
    <citation type="submission" date="2021-03" db="EMBL/GenBank/DDBJ databases">
        <title>Study of the foodborne Vibrio vulnificus isolates from China.</title>
        <authorList>
            <person name="Zheng Z."/>
            <person name="Ye L."/>
        </authorList>
    </citation>
    <scope>NUCLEOTIDE SEQUENCE</scope>
    <source>
        <strain evidence="2">Vv1582</strain>
    </source>
</reference>
<reference evidence="1" key="4">
    <citation type="submission" date="2019-01" db="EMBL/GenBank/DDBJ databases">
        <authorList>
            <consortium name="NCBI Pathogen Detection Project"/>
        </authorList>
    </citation>
    <scope>NUCLEOTIDE SEQUENCE</scope>
    <source>
        <strain evidence="1">BCW_3452</strain>
    </source>
</reference>
<protein>
    <submittedName>
        <fullName evidence="4">Uncharacterized protein</fullName>
    </submittedName>
</protein>